<accession>W5MYT3</accession>
<dbReference type="CDD" id="cd09076">
    <property type="entry name" value="L1-EN"/>
    <property type="match status" value="1"/>
</dbReference>
<dbReference type="GeneTree" id="ENSGT01150000286929"/>
<proteinExistence type="predicted"/>
<dbReference type="InterPro" id="IPR005135">
    <property type="entry name" value="Endo/exonuclease/phosphatase"/>
</dbReference>
<dbReference type="GO" id="GO:0003824">
    <property type="term" value="F:catalytic activity"/>
    <property type="evidence" value="ECO:0007669"/>
    <property type="project" value="InterPro"/>
</dbReference>
<dbReference type="EMBL" id="AHAT01017643">
    <property type="status" value="NOT_ANNOTATED_CDS"/>
    <property type="molecule type" value="Genomic_DNA"/>
</dbReference>
<reference evidence="3" key="1">
    <citation type="submission" date="2011-12" db="EMBL/GenBank/DDBJ databases">
        <title>The Draft Genome of Lepisosteus oculatus.</title>
        <authorList>
            <consortium name="The Broad Institute Genome Assembly &amp; Analysis Group"/>
            <consortium name="Computational R&amp;D Group"/>
            <consortium name="and Sequencing Platform"/>
            <person name="Di Palma F."/>
            <person name="Alfoldi J."/>
            <person name="Johnson J."/>
            <person name="Berlin A."/>
            <person name="Gnerre S."/>
            <person name="Jaffe D."/>
            <person name="MacCallum I."/>
            <person name="Young S."/>
            <person name="Walker B.J."/>
            <person name="Lander E.S."/>
            <person name="Lindblad-Toh K."/>
        </authorList>
    </citation>
    <scope>NUCLEOTIDE SEQUENCE [LARGE SCALE GENOMIC DNA]</scope>
</reference>
<evidence type="ECO:0000313" key="2">
    <source>
        <dbReference type="Ensembl" id="ENSLOCP00000013542.1"/>
    </source>
</evidence>
<dbReference type="OMA" id="AELEWFY"/>
<dbReference type="Ensembl" id="ENSLOCT00000013571.1">
    <property type="protein sequence ID" value="ENSLOCP00000013542.1"/>
    <property type="gene ID" value="ENSLOCG00000011035.1"/>
</dbReference>
<evidence type="ECO:0000259" key="1">
    <source>
        <dbReference type="PROSITE" id="PS50878"/>
    </source>
</evidence>
<dbReference type="PANTHER" id="PTHR47027">
    <property type="entry name" value="REVERSE TRANSCRIPTASE DOMAIN-CONTAINING PROTEIN"/>
    <property type="match status" value="1"/>
</dbReference>
<reference evidence="2" key="3">
    <citation type="submission" date="2025-09" db="UniProtKB">
        <authorList>
            <consortium name="Ensembl"/>
        </authorList>
    </citation>
    <scope>IDENTIFICATION</scope>
</reference>
<dbReference type="Pfam" id="PF00078">
    <property type="entry name" value="RVT_1"/>
    <property type="match status" value="1"/>
</dbReference>
<dbReference type="eggNOG" id="KOG1075">
    <property type="taxonomic scope" value="Eukaryota"/>
</dbReference>
<name>W5MYT3_LEPOC</name>
<dbReference type="Gene3D" id="3.60.10.10">
    <property type="entry name" value="Endonuclease/exonuclease/phosphatase"/>
    <property type="match status" value="1"/>
</dbReference>
<sequence length="781" mass="90240">FSDRIVAICICGKPLNVTVLQVYAPTTDAPEDESERFYTKIEEALEQVPKKDIIYIMGDFNAKVGSQEEANIIGRCGLGERNKAGDSLVKFCHENHFRVSNTWFMQPKHCLYTWTAPNGQHRNQIDYILCSQRWKSSVLTIKTFHGADCGSDHELLVTTFKVKFCNIKMNAPSAGTHTIQELEKRSKWLSAETIKVADQRRAAKATGDRDEARRLNAEFQRAARKDKEAYWDQRCKQMEEDCRKGHTRNLFAPVKKIRTYFTARKGAIKDKNRKVLTGQQCIRSRWREYTEELYASTSDPETPHDIPVKMEPAILDEPNNKAPSIDCIPEEMLRPVPPVAIKAICQKIWETSRWPKDWKRSVFIPLPKKGDARDCCNYCTIALIRHASKVLLKIIEQSLHPIIEAELPESQAGFKRGRGTSDHITNLRWITEKCHEYQKNVYICFIYYSKAFDFIKHDKLWKALVPADLIQLIRSFYKDQEATVRTQHGDTEWFKIEKGYILSPFLFNLFAEIIMREELEIGVKIGGRNINNLRYADDTILLAETEDGLKYLILRIKKESEKMGLHLNIKKTNIMTTAGNGAVKITINSEEIKCVKVFCFLGSMIDRTGDCGPEISRSAMLSMHQIWKSKDISLTTKCKMVHAIVFPISMYGCESWTLKKLTKRMDSFELWCWRRLLWIPWTARVTNKEVLERIKPEISLVGKVTRLQLTYVGHMMRSDSLEKAMMLGRVSGTRRLGQRTKNKLDAIKTYTGLGIEHLKGKVQDQKAWREMAYRIAESRIR</sequence>
<keyword evidence="3" id="KW-1185">Reference proteome</keyword>
<dbReference type="InterPro" id="IPR000477">
    <property type="entry name" value="RT_dom"/>
</dbReference>
<dbReference type="SUPFAM" id="SSF56219">
    <property type="entry name" value="DNase I-like"/>
    <property type="match status" value="1"/>
</dbReference>
<organism evidence="2 3">
    <name type="scientific">Lepisosteus oculatus</name>
    <name type="common">Spotted gar</name>
    <dbReference type="NCBI Taxonomy" id="7918"/>
    <lineage>
        <taxon>Eukaryota</taxon>
        <taxon>Metazoa</taxon>
        <taxon>Chordata</taxon>
        <taxon>Craniata</taxon>
        <taxon>Vertebrata</taxon>
        <taxon>Euteleostomi</taxon>
        <taxon>Actinopterygii</taxon>
        <taxon>Neopterygii</taxon>
        <taxon>Holostei</taxon>
        <taxon>Semionotiformes</taxon>
        <taxon>Lepisosteidae</taxon>
        <taxon>Lepisosteus</taxon>
    </lineage>
</organism>
<dbReference type="AlphaFoldDB" id="W5MYT3"/>
<dbReference type="SUPFAM" id="SSF56672">
    <property type="entry name" value="DNA/RNA polymerases"/>
    <property type="match status" value="1"/>
</dbReference>
<dbReference type="STRING" id="7918.ENSLOCP00000013542"/>
<dbReference type="Pfam" id="PF14529">
    <property type="entry name" value="Exo_endo_phos_2"/>
    <property type="match status" value="1"/>
</dbReference>
<dbReference type="Proteomes" id="UP000018468">
    <property type="component" value="Linkage group LG9"/>
</dbReference>
<dbReference type="CDD" id="cd01650">
    <property type="entry name" value="RT_nLTR_like"/>
    <property type="match status" value="1"/>
</dbReference>
<dbReference type="PANTHER" id="PTHR47027:SF8">
    <property type="entry name" value="RIBONUCLEASE H"/>
    <property type="match status" value="1"/>
</dbReference>
<dbReference type="PROSITE" id="PS50878">
    <property type="entry name" value="RT_POL"/>
    <property type="match status" value="1"/>
</dbReference>
<evidence type="ECO:0000313" key="3">
    <source>
        <dbReference type="Proteomes" id="UP000018468"/>
    </source>
</evidence>
<dbReference type="InParanoid" id="W5MYT3"/>
<dbReference type="InterPro" id="IPR036691">
    <property type="entry name" value="Endo/exonu/phosph_ase_sf"/>
</dbReference>
<feature type="domain" description="Reverse transcriptase" evidence="1">
    <location>
        <begin position="347"/>
        <end position="605"/>
    </location>
</feature>
<reference evidence="2" key="2">
    <citation type="submission" date="2025-08" db="UniProtKB">
        <authorList>
            <consortium name="Ensembl"/>
        </authorList>
    </citation>
    <scope>IDENTIFICATION</scope>
</reference>
<protein>
    <recommendedName>
        <fullName evidence="1">Reverse transcriptase domain-containing protein</fullName>
    </recommendedName>
</protein>
<dbReference type="InterPro" id="IPR043502">
    <property type="entry name" value="DNA/RNA_pol_sf"/>
</dbReference>